<sequence>MPRAPLPDPARRQLLRQLGSTVGLAALGAPALAQEKVYNFSPVNQASIPLMASYWNPIIAYVSEKSGVKLALKLGRTSADTTSYVLAQEVDFVFSNHLFSPEREQLGWRVFGRRQTPPIHAQIIVPAESPIKELAQLEGKDVAFPGPEALVAYKFNYAQLLSRKVNVRVVFGGNMDGALTQLYSGKVAGCGVNSQLAESHARREGKAYRVLWSSDPLHDLALMASSRVPDKELQAVARAFVNMHKDPRGMAILEQGSQALGLTGEAHFIASDGSEYAAYRRFYQTAPASLR</sequence>
<gene>
    <name evidence="1" type="ORF">QRD43_01950</name>
</gene>
<dbReference type="Proteomes" id="UP001238603">
    <property type="component" value="Unassembled WGS sequence"/>
</dbReference>
<reference evidence="1 2" key="1">
    <citation type="submission" date="2023-06" db="EMBL/GenBank/DDBJ databases">
        <title>Pelomonas sp. APW6 16S ribosomal RNA gene genome sequencing and assembly.</title>
        <authorList>
            <person name="Woo H."/>
        </authorList>
    </citation>
    <scope>NUCLEOTIDE SEQUENCE [LARGE SCALE GENOMIC DNA]</scope>
    <source>
        <strain evidence="1 2">APW6</strain>
    </source>
</reference>
<dbReference type="SUPFAM" id="SSF53850">
    <property type="entry name" value="Periplasmic binding protein-like II"/>
    <property type="match status" value="1"/>
</dbReference>
<dbReference type="InterPro" id="IPR006311">
    <property type="entry name" value="TAT_signal"/>
</dbReference>
<organism evidence="1 2">
    <name type="scientific">Roseateles subflavus</name>
    <dbReference type="NCBI Taxonomy" id="3053353"/>
    <lineage>
        <taxon>Bacteria</taxon>
        <taxon>Pseudomonadati</taxon>
        <taxon>Pseudomonadota</taxon>
        <taxon>Betaproteobacteria</taxon>
        <taxon>Burkholderiales</taxon>
        <taxon>Sphaerotilaceae</taxon>
        <taxon>Roseateles</taxon>
    </lineage>
</organism>
<name>A0ABT7LEM2_9BURK</name>
<protein>
    <submittedName>
        <fullName evidence="1">Phosphate/phosphite/phosphonate ABC transporter substrate-binding protein</fullName>
    </submittedName>
</protein>
<evidence type="ECO:0000313" key="1">
    <source>
        <dbReference type="EMBL" id="MDL5030655.1"/>
    </source>
</evidence>
<dbReference type="PANTHER" id="PTHR35841:SF1">
    <property type="entry name" value="PHOSPHONATES-BINDING PERIPLASMIC PROTEIN"/>
    <property type="match status" value="1"/>
</dbReference>
<accession>A0ABT7LEM2</accession>
<proteinExistence type="predicted"/>
<comment type="caution">
    <text evidence="1">The sequence shown here is derived from an EMBL/GenBank/DDBJ whole genome shotgun (WGS) entry which is preliminary data.</text>
</comment>
<dbReference type="RefSeq" id="WP_285980788.1">
    <property type="nucleotide sequence ID" value="NZ_JASVDS010000001.1"/>
</dbReference>
<dbReference type="EMBL" id="JASVDS010000001">
    <property type="protein sequence ID" value="MDL5030655.1"/>
    <property type="molecule type" value="Genomic_DNA"/>
</dbReference>
<dbReference type="Gene3D" id="3.40.190.10">
    <property type="entry name" value="Periplasmic binding protein-like II"/>
    <property type="match status" value="2"/>
</dbReference>
<dbReference type="PROSITE" id="PS51318">
    <property type="entry name" value="TAT"/>
    <property type="match status" value="1"/>
</dbReference>
<dbReference type="PANTHER" id="PTHR35841">
    <property type="entry name" value="PHOSPHONATES-BINDING PERIPLASMIC PROTEIN"/>
    <property type="match status" value="1"/>
</dbReference>
<keyword evidence="2" id="KW-1185">Reference proteome</keyword>
<dbReference type="Pfam" id="PF12974">
    <property type="entry name" value="Phosphonate-bd"/>
    <property type="match status" value="1"/>
</dbReference>
<evidence type="ECO:0000313" key="2">
    <source>
        <dbReference type="Proteomes" id="UP001238603"/>
    </source>
</evidence>